<reference evidence="2" key="3">
    <citation type="submission" date="2016-06" db="UniProtKB">
        <authorList>
            <consortium name="WormBaseParasite"/>
        </authorList>
    </citation>
    <scope>IDENTIFICATION</scope>
</reference>
<keyword evidence="1" id="KW-1185">Reference proteome</keyword>
<protein>
    <submittedName>
        <fullName evidence="2">Unclassified</fullName>
    </submittedName>
</protein>
<name>A0A183CRA0_GLOPA</name>
<dbReference type="WBParaSite" id="GPLIN_001540800">
    <property type="protein sequence ID" value="GPLIN_001540800"/>
    <property type="gene ID" value="GPLIN_001540800"/>
</dbReference>
<accession>A0A183CRA0</accession>
<reference evidence="1" key="2">
    <citation type="submission" date="2014-05" db="EMBL/GenBank/DDBJ databases">
        <title>The genome and life-stage specific transcriptomes of Globodera pallida elucidate key aspects of plant parasitism by a cyst nematode.</title>
        <authorList>
            <person name="Cotton J.A."/>
            <person name="Lilley C.J."/>
            <person name="Jones L.M."/>
            <person name="Kikuchi T."/>
            <person name="Reid A.J."/>
            <person name="Thorpe P."/>
            <person name="Tsai I.J."/>
            <person name="Beasley H."/>
            <person name="Blok V."/>
            <person name="Cock P.J.A."/>
            <person name="Van den Akker S.E."/>
            <person name="Holroyd N."/>
            <person name="Hunt M."/>
            <person name="Mantelin S."/>
            <person name="Naghra H."/>
            <person name="Pain A."/>
            <person name="Palomares-Rius J.E."/>
            <person name="Zarowiecki M."/>
            <person name="Berriman M."/>
            <person name="Jones J.T."/>
            <person name="Urwin P.E."/>
        </authorList>
    </citation>
    <scope>NUCLEOTIDE SEQUENCE [LARGE SCALE GENOMIC DNA]</scope>
    <source>
        <strain evidence="1">Lindley</strain>
    </source>
</reference>
<sequence>GERLTLRRLKNNWLLVRCPIGREEDKWANWEKEAIEWDWFRQWNRITIDFNDRNIGNGIKGKRRSDGGHRMNGRRNFVEVI</sequence>
<proteinExistence type="predicted"/>
<evidence type="ECO:0000313" key="1">
    <source>
        <dbReference type="Proteomes" id="UP000050741"/>
    </source>
</evidence>
<reference evidence="1" key="1">
    <citation type="submission" date="2013-12" db="EMBL/GenBank/DDBJ databases">
        <authorList>
            <person name="Aslett M."/>
        </authorList>
    </citation>
    <scope>NUCLEOTIDE SEQUENCE [LARGE SCALE GENOMIC DNA]</scope>
    <source>
        <strain evidence="1">Lindley</strain>
    </source>
</reference>
<dbReference type="Proteomes" id="UP000050741">
    <property type="component" value="Unassembled WGS sequence"/>
</dbReference>
<organism evidence="1 2">
    <name type="scientific">Globodera pallida</name>
    <name type="common">Potato cyst nematode worm</name>
    <name type="synonym">Heterodera pallida</name>
    <dbReference type="NCBI Taxonomy" id="36090"/>
    <lineage>
        <taxon>Eukaryota</taxon>
        <taxon>Metazoa</taxon>
        <taxon>Ecdysozoa</taxon>
        <taxon>Nematoda</taxon>
        <taxon>Chromadorea</taxon>
        <taxon>Rhabditida</taxon>
        <taxon>Tylenchina</taxon>
        <taxon>Tylenchomorpha</taxon>
        <taxon>Tylenchoidea</taxon>
        <taxon>Heteroderidae</taxon>
        <taxon>Heteroderinae</taxon>
        <taxon>Globodera</taxon>
    </lineage>
</organism>
<dbReference type="AlphaFoldDB" id="A0A183CRA0"/>
<evidence type="ECO:0000313" key="2">
    <source>
        <dbReference type="WBParaSite" id="GPLIN_001540800"/>
    </source>
</evidence>